<dbReference type="SUPFAM" id="SSF103088">
    <property type="entry name" value="OmpA-like"/>
    <property type="match status" value="1"/>
</dbReference>
<protein>
    <recommendedName>
        <fullName evidence="1">DUF3868 domain-containing protein</fullName>
    </recommendedName>
</protein>
<gene>
    <name evidence="2" type="ORF">PSM36_3410</name>
</gene>
<dbReference type="InterPro" id="IPR024480">
    <property type="entry name" value="DUF3868"/>
</dbReference>
<proteinExistence type="predicted"/>
<dbReference type="KEGG" id="psac:PSM36_3410"/>
<accession>A0A1R3TEX7</accession>
<dbReference type="EMBL" id="LT605205">
    <property type="protein sequence ID" value="SCD22194.1"/>
    <property type="molecule type" value="Genomic_DNA"/>
</dbReference>
<organism evidence="2 3">
    <name type="scientific">Proteiniphilum saccharofermentans</name>
    <dbReference type="NCBI Taxonomy" id="1642647"/>
    <lineage>
        <taxon>Bacteria</taxon>
        <taxon>Pseudomonadati</taxon>
        <taxon>Bacteroidota</taxon>
        <taxon>Bacteroidia</taxon>
        <taxon>Bacteroidales</taxon>
        <taxon>Dysgonomonadaceae</taxon>
        <taxon>Proteiniphilum</taxon>
    </lineage>
</organism>
<dbReference type="InterPro" id="IPR011990">
    <property type="entry name" value="TPR-like_helical_dom_sf"/>
</dbReference>
<dbReference type="RefSeq" id="WP_076931871.1">
    <property type="nucleotide sequence ID" value="NZ_LT605205.1"/>
</dbReference>
<dbReference type="AlphaFoldDB" id="A0A1R3TEX7"/>
<dbReference type="Proteomes" id="UP000187464">
    <property type="component" value="Chromosome I"/>
</dbReference>
<keyword evidence="3" id="KW-1185">Reference proteome</keyword>
<dbReference type="Gene3D" id="1.25.40.10">
    <property type="entry name" value="Tetratricopeptide repeat domain"/>
    <property type="match status" value="1"/>
</dbReference>
<evidence type="ECO:0000313" key="3">
    <source>
        <dbReference type="Proteomes" id="UP000187464"/>
    </source>
</evidence>
<evidence type="ECO:0000259" key="1">
    <source>
        <dbReference type="Pfam" id="PF12984"/>
    </source>
</evidence>
<evidence type="ECO:0000313" key="2">
    <source>
        <dbReference type="EMBL" id="SCD22194.1"/>
    </source>
</evidence>
<feature type="domain" description="DUF3868" evidence="1">
    <location>
        <begin position="9"/>
        <end position="99"/>
    </location>
</feature>
<name>A0A1R3TEX7_9BACT</name>
<dbReference type="SUPFAM" id="SSF48452">
    <property type="entry name" value="TPR-like"/>
    <property type="match status" value="1"/>
</dbReference>
<dbReference type="STRING" id="1642647.PSM36_3410"/>
<reference evidence="2 3" key="1">
    <citation type="submission" date="2016-08" db="EMBL/GenBank/DDBJ databases">
        <authorList>
            <person name="Seilhamer J.J."/>
        </authorList>
    </citation>
    <scope>NUCLEOTIDE SEQUENCE [LARGE SCALE GENOMIC DNA]</scope>
    <source>
        <strain evidence="2">M3/6</strain>
    </source>
</reference>
<sequence>MRNIFIITLFFLSFVTLRGQSSSDNPVRVENLSVQLSDDRILSVDMDIILPENFKVSSNRMVTFTPIIKGNDNQNVLPSVHVYGRKRQIISERNNLLPDDSEQLFRRASGEEQVIAYTASLPSEDWMDKAELVLEQDFCGCGNQSEEIDFLALTHIDVPQPVVLPNILYRAPEPEPVKRRILKGQAYIDFPINQIVIYPDYMRNPIELAKIDSTLKGFAPSDIQSIKLHGFASPEGVYRHNVYLADGRTKALKEYIIKKFNLPEKIIQTNFTPENWEGFIRLAENSQLQQKARILEIAKSDMAPDAKEAELKQMTEAFRHMTRNWFPVLRHTNYEIEYIVRDYAAQEARDMVKKDPSQLSLREMFDAALLSGKGSDEYYRLIDTAVKTYPDNPDANLNAAAAALERGDLESAEKYMEKADLSTPEGKNNMEYIKILKEKQ</sequence>
<dbReference type="InterPro" id="IPR036737">
    <property type="entry name" value="OmpA-like_sf"/>
</dbReference>
<dbReference type="Pfam" id="PF12984">
    <property type="entry name" value="DUF3868"/>
    <property type="match status" value="1"/>
</dbReference>